<dbReference type="Gene3D" id="3.40.50.720">
    <property type="entry name" value="NAD(P)-binding Rossmann-like Domain"/>
    <property type="match status" value="1"/>
</dbReference>
<evidence type="ECO:0000259" key="3">
    <source>
        <dbReference type="Pfam" id="PF05368"/>
    </source>
</evidence>
<gene>
    <name evidence="4" type="ORF">ETB97_001538</name>
</gene>
<reference evidence="4 5" key="1">
    <citation type="submission" date="2019-04" db="EMBL/GenBank/DDBJ databases">
        <title>Aspergillus burnettii sp. nov., novel species from soil in southeast Queensland.</title>
        <authorList>
            <person name="Gilchrist C.L.M."/>
            <person name="Pitt J.I."/>
            <person name="Lange L."/>
            <person name="Lacey H.J."/>
            <person name="Vuong D."/>
            <person name="Midgley D.J."/>
            <person name="Greenfield P."/>
            <person name="Bradbury M."/>
            <person name="Lacey E."/>
            <person name="Busk P.K."/>
            <person name="Pilgaard B."/>
            <person name="Chooi Y.H."/>
            <person name="Piggott A.M."/>
        </authorList>
    </citation>
    <scope>NUCLEOTIDE SEQUENCE [LARGE SCALE GENOMIC DNA]</scope>
    <source>
        <strain evidence="4 5">FRR 5400</strain>
    </source>
</reference>
<evidence type="ECO:0000313" key="4">
    <source>
        <dbReference type="EMBL" id="KAF5865962.1"/>
    </source>
</evidence>
<dbReference type="Proteomes" id="UP000541154">
    <property type="component" value="Unassembled WGS sequence"/>
</dbReference>
<sequence>MPAAGYHSILLSGWAIFKFRWRVLGGCSFELSTLRAQDQGHRSHARVIQGTWQYSIRAVSNHHRRLLPQEDLVKAFRGQDAIVNAITNFSVAEQLRFIDAAITAGVKRFVPSEYGLDNNTPEAQELAPVFKEKGLVQTYLREKESSGLTWTAIACGMWTGWSLRNNFLGLDYPNWIVTFTDDGTGYFSTTTLANTAQKELVEPIGRLTGEIWQRKSINTEDAIPALKAAWEKGDAYAGYGLINIRFTKDDYSGHFEPGRQIRNEGLGLPERSG</sequence>
<dbReference type="PANTHER" id="PTHR47706">
    <property type="entry name" value="NMRA-LIKE FAMILY PROTEIN"/>
    <property type="match status" value="1"/>
</dbReference>
<dbReference type="EMBL" id="SPNV01000013">
    <property type="protein sequence ID" value="KAF5865962.1"/>
    <property type="molecule type" value="Genomic_DNA"/>
</dbReference>
<accession>A0A8H6AEV9</accession>
<dbReference type="InterPro" id="IPR051609">
    <property type="entry name" value="NmrA/Isoflavone_reductase-like"/>
</dbReference>
<feature type="domain" description="NmrA-like" evidence="3">
    <location>
        <begin position="69"/>
        <end position="183"/>
    </location>
</feature>
<dbReference type="PANTHER" id="PTHR47706:SF9">
    <property type="entry name" value="NMRA-LIKE DOMAIN-CONTAINING PROTEIN-RELATED"/>
    <property type="match status" value="1"/>
</dbReference>
<proteinExistence type="predicted"/>
<organism evidence="4 5">
    <name type="scientific">Petromyces alliaceus</name>
    <name type="common">Aspergillus alliaceus</name>
    <dbReference type="NCBI Taxonomy" id="209559"/>
    <lineage>
        <taxon>Eukaryota</taxon>
        <taxon>Fungi</taxon>
        <taxon>Dikarya</taxon>
        <taxon>Ascomycota</taxon>
        <taxon>Pezizomycotina</taxon>
        <taxon>Eurotiomycetes</taxon>
        <taxon>Eurotiomycetidae</taxon>
        <taxon>Eurotiales</taxon>
        <taxon>Aspergillaceae</taxon>
        <taxon>Aspergillus</taxon>
        <taxon>Aspergillus subgen. Circumdati</taxon>
    </lineage>
</organism>
<dbReference type="AlphaFoldDB" id="A0A8H6AEV9"/>
<evidence type="ECO:0000313" key="5">
    <source>
        <dbReference type="Proteomes" id="UP000541154"/>
    </source>
</evidence>
<comment type="caution">
    <text evidence="4">The sequence shown here is derived from an EMBL/GenBank/DDBJ whole genome shotgun (WGS) entry which is preliminary data.</text>
</comment>
<evidence type="ECO:0000256" key="2">
    <source>
        <dbReference type="ARBA" id="ARBA00023002"/>
    </source>
</evidence>
<dbReference type="InterPro" id="IPR036291">
    <property type="entry name" value="NAD(P)-bd_dom_sf"/>
</dbReference>
<dbReference type="Pfam" id="PF05368">
    <property type="entry name" value="NmrA"/>
    <property type="match status" value="1"/>
</dbReference>
<keyword evidence="2" id="KW-0560">Oxidoreductase</keyword>
<dbReference type="SUPFAM" id="SSF51735">
    <property type="entry name" value="NAD(P)-binding Rossmann-fold domains"/>
    <property type="match status" value="1"/>
</dbReference>
<keyword evidence="5" id="KW-1185">Reference proteome</keyword>
<name>A0A8H6AEV9_PETAA</name>
<dbReference type="InterPro" id="IPR008030">
    <property type="entry name" value="NmrA-like"/>
</dbReference>
<evidence type="ECO:0000256" key="1">
    <source>
        <dbReference type="ARBA" id="ARBA00022857"/>
    </source>
</evidence>
<protein>
    <recommendedName>
        <fullName evidence="3">NmrA-like domain-containing protein</fullName>
    </recommendedName>
</protein>
<keyword evidence="1" id="KW-0521">NADP</keyword>
<dbReference type="GO" id="GO:0016491">
    <property type="term" value="F:oxidoreductase activity"/>
    <property type="evidence" value="ECO:0007669"/>
    <property type="project" value="UniProtKB-KW"/>
</dbReference>